<evidence type="ECO:0000256" key="2">
    <source>
        <dbReference type="ARBA" id="ARBA00022692"/>
    </source>
</evidence>
<feature type="compositionally biased region" description="Low complexity" evidence="7">
    <location>
        <begin position="388"/>
        <end position="408"/>
    </location>
</feature>
<protein>
    <submittedName>
        <fullName evidence="8">Uncharacterized protein</fullName>
    </submittedName>
</protein>
<evidence type="ECO:0000256" key="4">
    <source>
        <dbReference type="ARBA" id="ARBA00023136"/>
    </source>
</evidence>
<feature type="compositionally biased region" description="Low complexity" evidence="7">
    <location>
        <begin position="322"/>
        <end position="379"/>
    </location>
</feature>
<evidence type="ECO:0000256" key="6">
    <source>
        <dbReference type="SAM" id="Coils"/>
    </source>
</evidence>
<dbReference type="CDD" id="cd07067">
    <property type="entry name" value="HP_PGM_like"/>
    <property type="match status" value="1"/>
</dbReference>
<keyword evidence="2 5" id="KW-0812">Transmembrane</keyword>
<keyword evidence="3" id="KW-1133">Transmembrane helix</keyword>
<feature type="coiled-coil region" evidence="6">
    <location>
        <begin position="785"/>
        <end position="812"/>
    </location>
</feature>
<dbReference type="PROSITE" id="PS50920">
    <property type="entry name" value="SOLCAR"/>
    <property type="match status" value="1"/>
</dbReference>
<dbReference type="InterPro" id="IPR013078">
    <property type="entry name" value="His_Pase_superF_clade-1"/>
</dbReference>
<feature type="region of interest" description="Disordered" evidence="7">
    <location>
        <begin position="1080"/>
        <end position="1100"/>
    </location>
</feature>
<gene>
    <name evidence="8" type="ORF">MCHLO_01717</name>
</gene>
<dbReference type="InterPro" id="IPR029033">
    <property type="entry name" value="His_PPase_superfam"/>
</dbReference>
<dbReference type="Pfam" id="PF00153">
    <property type="entry name" value="Mito_carr"/>
    <property type="match status" value="2"/>
</dbReference>
<dbReference type="Gene3D" id="3.40.50.1240">
    <property type="entry name" value="Phosphoglycerate mutase-like"/>
    <property type="match status" value="1"/>
</dbReference>
<dbReference type="Gene3D" id="1.50.40.10">
    <property type="entry name" value="Mitochondrial carrier domain"/>
    <property type="match status" value="1"/>
</dbReference>
<dbReference type="EMBL" id="DF839580">
    <property type="protein sequence ID" value="GAT44075.1"/>
    <property type="molecule type" value="Genomic_DNA"/>
</dbReference>
<dbReference type="InterPro" id="IPR018108">
    <property type="entry name" value="MCP_transmembrane"/>
</dbReference>
<feature type="coiled-coil region" evidence="6">
    <location>
        <begin position="686"/>
        <end position="748"/>
    </location>
</feature>
<dbReference type="SUPFAM" id="SSF53254">
    <property type="entry name" value="Phosphoglycerate mutase-like"/>
    <property type="match status" value="1"/>
</dbReference>
<feature type="repeat" description="Solcar" evidence="5">
    <location>
        <begin position="1413"/>
        <end position="1501"/>
    </location>
</feature>
<keyword evidence="4 5" id="KW-0472">Membrane</keyword>
<sequence>MPRLWVIRHGETEWSISGRHTGTSDIPLTARGEREVLEKAPEIVGPGKLIDPDNLCTVFVSPRQRAHRTFHLLFQHVGKTPHHTLTEDCAEWRYGDYEGLLSSEIKEKDPNWSIWKDGCPGGESVEQMTARVDKIIAAVRKYHHEYKEQGLHTRDVLIIAHGHFSRVLIARWLDMPLDFGTKVNLSTGGVVALAYNHDSLAEPSINALNLHATVAQTEPRCWSPCMAEVEVPADATPHTEHEAGDDLSLADLQPADSASAPPPSTQDSAPAETSTEQPTGDDSLDKSKAKPAAAASKPAAKANGAASGVKKILSSGTFGSSTTKAPVKPTASAAAKPTAAPLKKSTSGPAPSTTKTPMAAKPAPTAAATAARRTSLAPTKSAAPPITKPSLSASAAPKPTTAATPATARGSVVSPTGTKSGADAPVRPRASVSEGVKRAPLASARQSLSATTKAPSTTAAKPPAAAPKATPTKSASTAAVKKSSPSIASIQEVREDTKALEELQAKLDEATQSLVAKTDSAAELERKVEELNASLAAALADVEAKGSAATELEQAKALSEAQLKESTEALDKLRGEHQDSGSTLSGIQQELESARAAAVAQKELIDGLQTQIQSLEAEVNTSKESIESMHASHSGAISEAAAASAVEHEALLKAQSDFSAIQVEIDALKVAHTEALGDLQAKLTSAESNGSAVEALEKQLAQLKDEKDEAASKLSEIEVEVLELKEAQESIEEERATSAARIAALEQEVAQAVAATKEAVDAAASAAADHASQANMLKTSHQDEITALSDTLAQTKAQLEAIQAELATAHAAAETQTTEHARLVAEAEERHAARQAEISAELGNVKTELESQEAHYAEKVAAVKAEHDTLLQEAFERAKAEAVALHQQDLVGLRAESGSTMDQVRAAHEATLNDLKAEHASILESTVGGLEKTISKLNLELKATQDDLAKAKANLEAAKAEVDSLAVQRDEAKAALAATPSVSPQHVEEVARLSSELNVAKDDLSTMTEMLNLTKASLEELSKNHVVELEEAAKTRAEEVTKLRATHDGEVSQLALQKSELFTRLSDLENELSTLRATLDNQAPPKTNGAVAQPSSPGISKEELQQLHEAHNLKIHDLQAEHDKAIKALKDELEAAEAKASQFESDVGRKAMELQFQESENEELQERIQQLQEELEGKGGAAEDRNYEHGAILFRLKTRISLANYVQSPSVRYRGRYSVDAFKSSLILVQVTTLGQPLEVLKTQMAANRSQPMWQAFKAVAARGGFVGFYQGLIPWAWIEASTKGAVLIFAASEVETATLAMGVSPAAAGLLGGMTGGIAQAYATMGFTTCMKTAEITRQKTAASGVKPPSTMQLFMEIYRREGLAGVNKGVNAVAVRQCTNWGSRMGFARLAETGIRRFKGLSDSQSLTAADKILASSVGGALATWNQPIEVVRIEMQSMVKDAAANKNRPAKLTVFNTLAFVYKESGLRGLYRGVTPRIGLGVWQTICMVSLTDYVKVWVKGK</sequence>
<keyword evidence="6" id="KW-0175">Coiled coil</keyword>
<dbReference type="InterPro" id="IPR023395">
    <property type="entry name" value="MCP_dom_sf"/>
</dbReference>
<evidence type="ECO:0000256" key="1">
    <source>
        <dbReference type="ARBA" id="ARBA00004141"/>
    </source>
</evidence>
<evidence type="ECO:0000256" key="3">
    <source>
        <dbReference type="ARBA" id="ARBA00022989"/>
    </source>
</evidence>
<feature type="compositionally biased region" description="Low complexity" evidence="7">
    <location>
        <begin position="449"/>
        <end position="486"/>
    </location>
</feature>
<organism evidence="8 9">
    <name type="scientific">Mycena chlorophos</name>
    <name type="common">Agaric fungus</name>
    <name type="synonym">Agaricus chlorophos</name>
    <dbReference type="NCBI Taxonomy" id="658473"/>
    <lineage>
        <taxon>Eukaryota</taxon>
        <taxon>Fungi</taxon>
        <taxon>Dikarya</taxon>
        <taxon>Basidiomycota</taxon>
        <taxon>Agaricomycotina</taxon>
        <taxon>Agaricomycetes</taxon>
        <taxon>Agaricomycetidae</taxon>
        <taxon>Agaricales</taxon>
        <taxon>Marasmiineae</taxon>
        <taxon>Mycenaceae</taxon>
        <taxon>Mycena</taxon>
    </lineage>
</organism>
<comment type="subcellular location">
    <subcellularLocation>
        <location evidence="1">Membrane</location>
        <topology evidence="1">Multi-pass membrane protein</topology>
    </subcellularLocation>
</comment>
<dbReference type="InterPro" id="IPR053017">
    <property type="entry name" value="Mito_Cit/Oxoglu_Carrier"/>
</dbReference>
<feature type="compositionally biased region" description="Low complexity" evidence="7">
    <location>
        <begin position="252"/>
        <end position="271"/>
    </location>
</feature>
<feature type="coiled-coil region" evidence="6">
    <location>
        <begin position="927"/>
        <end position="975"/>
    </location>
</feature>
<evidence type="ECO:0000313" key="8">
    <source>
        <dbReference type="EMBL" id="GAT44075.1"/>
    </source>
</evidence>
<accession>A0ABQ0KYQ9</accession>
<feature type="coiled-coil region" evidence="6">
    <location>
        <begin position="490"/>
        <end position="625"/>
    </location>
</feature>
<dbReference type="Pfam" id="PF00300">
    <property type="entry name" value="His_Phos_1"/>
    <property type="match status" value="1"/>
</dbReference>
<feature type="region of interest" description="Disordered" evidence="7">
    <location>
        <begin position="252"/>
        <end position="489"/>
    </location>
</feature>
<dbReference type="PANTHER" id="PTHR46982">
    <property type="entry name" value="CITRATE/OXOGLUTARATE CARRIER PROTEIN"/>
    <property type="match status" value="1"/>
</dbReference>
<keyword evidence="9" id="KW-1185">Reference proteome</keyword>
<dbReference type="SUPFAM" id="SSF103506">
    <property type="entry name" value="Mitochondrial carrier"/>
    <property type="match status" value="1"/>
</dbReference>
<dbReference type="Proteomes" id="UP000815677">
    <property type="component" value="Unassembled WGS sequence"/>
</dbReference>
<evidence type="ECO:0000256" key="7">
    <source>
        <dbReference type="SAM" id="MobiDB-lite"/>
    </source>
</evidence>
<feature type="compositionally biased region" description="Low complexity" evidence="7">
    <location>
        <begin position="290"/>
        <end position="311"/>
    </location>
</feature>
<name>A0ABQ0KYQ9_MYCCL</name>
<reference evidence="8" key="1">
    <citation type="submission" date="2014-09" db="EMBL/GenBank/DDBJ databases">
        <title>Genome sequence of the luminous mushroom Mycena chlorophos for searching fungal bioluminescence genes.</title>
        <authorList>
            <person name="Tanaka Y."/>
            <person name="Kasuga D."/>
            <person name="Oba Y."/>
            <person name="Hase S."/>
            <person name="Sato K."/>
            <person name="Oba Y."/>
            <person name="Sakakibara Y."/>
        </authorList>
    </citation>
    <scope>NUCLEOTIDE SEQUENCE</scope>
</reference>
<dbReference type="SMART" id="SM00855">
    <property type="entry name" value="PGAM"/>
    <property type="match status" value="1"/>
</dbReference>
<evidence type="ECO:0000256" key="5">
    <source>
        <dbReference type="PROSITE-ProRule" id="PRU00282"/>
    </source>
</evidence>
<dbReference type="PANTHER" id="PTHR46982:SF1">
    <property type="entry name" value="CITRATE_OXOGLUTARATE CARRIER PROTEIN"/>
    <property type="match status" value="1"/>
</dbReference>
<evidence type="ECO:0000313" key="9">
    <source>
        <dbReference type="Proteomes" id="UP000815677"/>
    </source>
</evidence>
<proteinExistence type="predicted"/>